<reference evidence="2" key="1">
    <citation type="journal article" date="2022" name="Nat. Commun.">
        <title>Chromosome evolution and the genetic basis of agronomically important traits in greater yam.</title>
        <authorList>
            <person name="Bredeson J.V."/>
            <person name="Lyons J.B."/>
            <person name="Oniyinde I.O."/>
            <person name="Okereke N.R."/>
            <person name="Kolade O."/>
            <person name="Nnabue I."/>
            <person name="Nwadili C.O."/>
            <person name="Hribova E."/>
            <person name="Parker M."/>
            <person name="Nwogha J."/>
            <person name="Shu S."/>
            <person name="Carlson J."/>
            <person name="Kariba R."/>
            <person name="Muthemba S."/>
            <person name="Knop K."/>
            <person name="Barton G.J."/>
            <person name="Sherwood A.V."/>
            <person name="Lopez-Montes A."/>
            <person name="Asiedu R."/>
            <person name="Jamnadass R."/>
            <person name="Muchugi A."/>
            <person name="Goodstein D."/>
            <person name="Egesi C.N."/>
            <person name="Featherston J."/>
            <person name="Asfaw A."/>
            <person name="Simpson G.G."/>
            <person name="Dolezel J."/>
            <person name="Hendre P.S."/>
            <person name="Van Deynze A."/>
            <person name="Kumar P.L."/>
            <person name="Obidiegwu J.E."/>
            <person name="Bhattacharjee R."/>
            <person name="Rokhsar D.S."/>
        </authorList>
    </citation>
    <scope>NUCLEOTIDE SEQUENCE [LARGE SCALE GENOMIC DNA]</scope>
    <source>
        <strain evidence="2">cv. TDa95/00328</strain>
    </source>
</reference>
<organism evidence="1 2">
    <name type="scientific">Dioscorea alata</name>
    <name type="common">Purple yam</name>
    <dbReference type="NCBI Taxonomy" id="55571"/>
    <lineage>
        <taxon>Eukaryota</taxon>
        <taxon>Viridiplantae</taxon>
        <taxon>Streptophyta</taxon>
        <taxon>Embryophyta</taxon>
        <taxon>Tracheophyta</taxon>
        <taxon>Spermatophyta</taxon>
        <taxon>Magnoliopsida</taxon>
        <taxon>Liliopsida</taxon>
        <taxon>Dioscoreales</taxon>
        <taxon>Dioscoreaceae</taxon>
        <taxon>Dioscorea</taxon>
    </lineage>
</organism>
<proteinExistence type="predicted"/>
<evidence type="ECO:0000313" key="2">
    <source>
        <dbReference type="Proteomes" id="UP000827976"/>
    </source>
</evidence>
<keyword evidence="1" id="KW-0808">Transferase</keyword>
<keyword evidence="1" id="KW-0418">Kinase</keyword>
<name>A0ACB7WU29_DIOAL</name>
<protein>
    <submittedName>
        <fullName evidence="1">Non-specific serine/threonine protein kinase protein</fullName>
        <ecNumber evidence="1">2.7.11.1</ecNumber>
    </submittedName>
</protein>
<sequence>MINSKCLEMERQTLLQFKSGLSDPAHRLSSWIGDDCCSWVGITCSNDIIRHVVKLDLRNVVILKSFYGTYYTSCDINKALGGKLDPTLVNLQQLHFLDLSCNGFNGIRIPEFMGSFQKLEYLSLSQAGFTGIIPHQLGNLSALKFLDLSYNYMYGNLLIIDNAGWLSGLTSLKYLNLSYVDMSHASNWLPAINMLPSLLDIHLSECRLHCPSLNLPYLNFTSLSTLDLSANSINSTLPNWLFNLSSLEYLYLTENEFKGKIPSNIQNLTSLKALDLSYSFYSKLQIPTTLGNLCNLHTLSLSSLNLSSEPDIGRIFSGCIKHSLVELYLSYTSIQGSLPDWLGTLTKLKVLDLSSNNINSTICPIWLYKVRGLEILYLGSNSLHGPIPANIDEIMGSLKILDISYNQGLSLPRSLGNLCKLQRLFLSGLDLSQDTAKSQQIFSGCIVQSLKVLELAETKLQGDIPYWVNSLKNLQQLDLRDNQINSTLPPWLFNITSISFLDLSYNDFHGSIPSIIENMYLLEVIYLDFNSHLDGPIPMTLGNLCKLHTLSLEGVNISQNFQEFGGIFSGCIKNSLQSLYLGNISLRGAIPKSIGQLSNLAYLVLESNNLEGVLTQDHFANLQKLTTIDLSGNALTGPISSNINGTMSQLVTLSLSMNKINGMVPFTLCTLANTQVLDVSLNYLSGKLPNCWNNNSQFIVLDFSSNNISGGIPNSICSLQKLESLHLSNNSLSDTFPTSLRECHSLVTLDLSYNNFYGSIPHWIAESMPNLQILNLKFNKFSGYLPPQLSSLPELHILDLSHNNLSGFIPRNFGNFSGMTLSNKMDGMGYLDDFGYYMENILLVIKGNEYKCKIILSLINVMDLSCNNLHGSIPEELTNLSELESLNLSGNHLTGDITNKIGKMRELESLDLSRNNFSGIIPPSLESMDFLERLNLSYNNLSGRIPFEKHFTTFDDPYIYIGNLELCGPPLSINCSRDEVLTTPTSDVQEKDIWLHLGICSGFITGLWAVFIIMLFKRTWRVAYFRYVDNMCDRMYVAILVKLLS</sequence>
<keyword evidence="1" id="KW-0723">Serine/threonine-protein kinase</keyword>
<keyword evidence="2" id="KW-1185">Reference proteome</keyword>
<gene>
    <name evidence="1" type="ORF">IHE45_01G037000</name>
</gene>
<dbReference type="Proteomes" id="UP000827976">
    <property type="component" value="Chromosome 1"/>
</dbReference>
<evidence type="ECO:0000313" key="1">
    <source>
        <dbReference type="EMBL" id="KAH7692002.1"/>
    </source>
</evidence>
<dbReference type="EC" id="2.7.11.1" evidence="1"/>
<dbReference type="EMBL" id="CM037011">
    <property type="protein sequence ID" value="KAH7692002.1"/>
    <property type="molecule type" value="Genomic_DNA"/>
</dbReference>
<comment type="caution">
    <text evidence="1">The sequence shown here is derived from an EMBL/GenBank/DDBJ whole genome shotgun (WGS) entry which is preliminary data.</text>
</comment>
<accession>A0ACB7WU29</accession>